<dbReference type="AlphaFoldDB" id="A0A369Z243"/>
<keyword evidence="8 9" id="KW-0131">Cell cycle</keyword>
<dbReference type="InterPro" id="IPR026579">
    <property type="entry name" value="FtsQ"/>
</dbReference>
<dbReference type="GO" id="GO:0032153">
    <property type="term" value="C:cell division site"/>
    <property type="evidence" value="ECO:0007669"/>
    <property type="project" value="UniProtKB-UniRule"/>
</dbReference>
<dbReference type="PANTHER" id="PTHR35851:SF1">
    <property type="entry name" value="CELL DIVISION PROTEIN FTSQ"/>
    <property type="match status" value="1"/>
</dbReference>
<dbReference type="PROSITE" id="PS51779">
    <property type="entry name" value="POTRA"/>
    <property type="match status" value="1"/>
</dbReference>
<evidence type="ECO:0000256" key="4">
    <source>
        <dbReference type="ARBA" id="ARBA00022618"/>
    </source>
</evidence>
<evidence type="ECO:0000256" key="9">
    <source>
        <dbReference type="HAMAP-Rule" id="MF_00911"/>
    </source>
</evidence>
<protein>
    <recommendedName>
        <fullName evidence="9">Cell division protein FtsQ</fullName>
    </recommendedName>
</protein>
<evidence type="ECO:0000313" key="12">
    <source>
        <dbReference type="Proteomes" id="UP000253910"/>
    </source>
</evidence>
<dbReference type="InterPro" id="IPR034746">
    <property type="entry name" value="POTRA"/>
</dbReference>
<dbReference type="Proteomes" id="UP000253910">
    <property type="component" value="Unassembled WGS sequence"/>
</dbReference>
<dbReference type="GO" id="GO:0043093">
    <property type="term" value="P:FtsZ-dependent cytokinesis"/>
    <property type="evidence" value="ECO:0007669"/>
    <property type="project" value="UniProtKB-UniRule"/>
</dbReference>
<feature type="domain" description="POTRA" evidence="10">
    <location>
        <begin position="60"/>
        <end position="130"/>
    </location>
</feature>
<dbReference type="EMBL" id="QEPW01000003">
    <property type="protein sequence ID" value="RDE95660.1"/>
    <property type="molecule type" value="Genomic_DNA"/>
</dbReference>
<dbReference type="GO" id="GO:0005886">
    <property type="term" value="C:plasma membrane"/>
    <property type="evidence" value="ECO:0007669"/>
    <property type="project" value="UniProtKB-SubCell"/>
</dbReference>
<sequence length="261" mass="29899">MNVIKRKNTPPTQFGRSSNGESKFRFMLQIKLALVLLCAGLGYFVYSNWQSWLESLDGDRKITAYALVGQNEFTTYPDVQDVLLKMGSLKGFWGQDVKQIQEQLETIPWVKGAVVRKIWPNRLSIWLSEYQPVAIWNKTEFVTKEGTVFQLPMDKLKEKALPYLGGPDYQSLKVLEAWNQIFADFKAKNLVVKGVRIDDRGAWQVTLDNDIVLKLGRGDWKPKLDRFVTIYPQIEVPEGKRIDYVDLRYASASAAVGLTEK</sequence>
<dbReference type="Pfam" id="PF08478">
    <property type="entry name" value="POTRA_1"/>
    <property type="match status" value="1"/>
</dbReference>
<dbReference type="InterPro" id="IPR013685">
    <property type="entry name" value="POTRA_FtsQ_type"/>
</dbReference>
<dbReference type="PANTHER" id="PTHR35851">
    <property type="entry name" value="CELL DIVISION PROTEIN FTSQ"/>
    <property type="match status" value="1"/>
</dbReference>
<comment type="similarity">
    <text evidence="9">Belongs to the FtsQ/DivIB family. FtsQ subfamily.</text>
</comment>
<feature type="transmembrane region" description="Helical" evidence="9">
    <location>
        <begin position="26"/>
        <end position="46"/>
    </location>
</feature>
<dbReference type="InterPro" id="IPR005548">
    <property type="entry name" value="Cell_div_FtsQ/DivIB_C"/>
</dbReference>
<evidence type="ECO:0000256" key="5">
    <source>
        <dbReference type="ARBA" id="ARBA00022692"/>
    </source>
</evidence>
<evidence type="ECO:0000256" key="8">
    <source>
        <dbReference type="ARBA" id="ARBA00023306"/>
    </source>
</evidence>
<evidence type="ECO:0000256" key="3">
    <source>
        <dbReference type="ARBA" id="ARBA00022519"/>
    </source>
</evidence>
<dbReference type="HAMAP" id="MF_00911">
    <property type="entry name" value="FtsQ_subfam"/>
    <property type="match status" value="1"/>
</dbReference>
<evidence type="ECO:0000256" key="6">
    <source>
        <dbReference type="ARBA" id="ARBA00022989"/>
    </source>
</evidence>
<dbReference type="Gene3D" id="3.40.50.11690">
    <property type="entry name" value="Cell division protein FtsQ/DivIB"/>
    <property type="match status" value="1"/>
</dbReference>
<keyword evidence="7 9" id="KW-0472">Membrane</keyword>
<dbReference type="InterPro" id="IPR045335">
    <property type="entry name" value="FtsQ_C_sf"/>
</dbReference>
<comment type="function">
    <text evidence="9">Essential cell division protein. May link together the upstream cell division proteins, which are predominantly cytoplasmic, with the downstream cell division proteins, which are predominantly periplasmic. May control correct divisome assembly.</text>
</comment>
<keyword evidence="4 9" id="KW-0132">Cell division</keyword>
<gene>
    <name evidence="9" type="primary">ftsQ</name>
    <name evidence="11" type="ORF">DPV87_02515</name>
</gene>
<dbReference type="RefSeq" id="WP_111315000.1">
    <property type="nucleotide sequence ID" value="NZ_QEPW01000003.1"/>
</dbReference>
<proteinExistence type="inferred from homology"/>
<reference evidence="11 12" key="1">
    <citation type="submission" date="2018-05" db="EMBL/GenBank/DDBJ databases">
        <title>Draft Genome Sequences for a Diverse set of 7 Haemophilus Species.</title>
        <authorList>
            <person name="Nichols M."/>
            <person name="Topaz N."/>
            <person name="Wang X."/>
            <person name="Wang X."/>
            <person name="Boxrud D."/>
        </authorList>
    </citation>
    <scope>NUCLEOTIDE SEQUENCE [LARGE SCALE GENOMIC DNA]</scope>
    <source>
        <strain evidence="11 12">C2008001710</strain>
    </source>
</reference>
<comment type="caution">
    <text evidence="11">The sequence shown here is derived from an EMBL/GenBank/DDBJ whole genome shotgun (WGS) entry which is preliminary data.</text>
</comment>
<comment type="subunit">
    <text evidence="9">Part of a complex composed of FtsB, FtsL and FtsQ.</text>
</comment>
<accession>A0A369Z243</accession>
<evidence type="ECO:0000256" key="2">
    <source>
        <dbReference type="ARBA" id="ARBA00022475"/>
    </source>
</evidence>
<evidence type="ECO:0000256" key="7">
    <source>
        <dbReference type="ARBA" id="ARBA00023136"/>
    </source>
</evidence>
<evidence type="ECO:0000259" key="10">
    <source>
        <dbReference type="PROSITE" id="PS51779"/>
    </source>
</evidence>
<dbReference type="Gene3D" id="3.10.20.310">
    <property type="entry name" value="membrane protein fhac"/>
    <property type="match status" value="1"/>
</dbReference>
<comment type="subcellular location">
    <subcellularLocation>
        <location evidence="9">Cell inner membrane</location>
        <topology evidence="9">Single-pass type II membrane protein</topology>
    </subcellularLocation>
    <subcellularLocation>
        <location evidence="1">Membrane</location>
    </subcellularLocation>
    <text evidence="9">Localizes to the division septum.</text>
</comment>
<keyword evidence="2 9" id="KW-1003">Cell membrane</keyword>
<keyword evidence="5 9" id="KW-0812">Transmembrane</keyword>
<dbReference type="GO" id="GO:0090529">
    <property type="term" value="P:cell septum assembly"/>
    <property type="evidence" value="ECO:0007669"/>
    <property type="project" value="InterPro"/>
</dbReference>
<keyword evidence="3 9" id="KW-0997">Cell inner membrane</keyword>
<evidence type="ECO:0000313" key="11">
    <source>
        <dbReference type="EMBL" id="RDE95660.1"/>
    </source>
</evidence>
<dbReference type="Pfam" id="PF03799">
    <property type="entry name" value="FtsQ_DivIB_C"/>
    <property type="match status" value="1"/>
</dbReference>
<keyword evidence="6 9" id="KW-1133">Transmembrane helix</keyword>
<organism evidence="11 12">
    <name type="scientific">Haemophilus parainfluenzae</name>
    <dbReference type="NCBI Taxonomy" id="729"/>
    <lineage>
        <taxon>Bacteria</taxon>
        <taxon>Pseudomonadati</taxon>
        <taxon>Pseudomonadota</taxon>
        <taxon>Gammaproteobacteria</taxon>
        <taxon>Pasteurellales</taxon>
        <taxon>Pasteurellaceae</taxon>
        <taxon>Haemophilus</taxon>
    </lineage>
</organism>
<name>A0A369Z243_HAEPA</name>
<evidence type="ECO:0000256" key="1">
    <source>
        <dbReference type="ARBA" id="ARBA00004370"/>
    </source>
</evidence>